<organism evidence="1 2">
    <name type="scientific">Heterotrigona itama</name>
    <dbReference type="NCBI Taxonomy" id="395501"/>
    <lineage>
        <taxon>Eukaryota</taxon>
        <taxon>Metazoa</taxon>
        <taxon>Ecdysozoa</taxon>
        <taxon>Arthropoda</taxon>
        <taxon>Hexapoda</taxon>
        <taxon>Insecta</taxon>
        <taxon>Pterygota</taxon>
        <taxon>Neoptera</taxon>
        <taxon>Endopterygota</taxon>
        <taxon>Hymenoptera</taxon>
        <taxon>Apocrita</taxon>
        <taxon>Aculeata</taxon>
        <taxon>Apoidea</taxon>
        <taxon>Anthophila</taxon>
        <taxon>Apidae</taxon>
        <taxon>Heterotrigona</taxon>
    </lineage>
</organism>
<dbReference type="EMBL" id="CAJDYZ010006376">
    <property type="protein sequence ID" value="CAD1473309.1"/>
    <property type="molecule type" value="Genomic_DNA"/>
</dbReference>
<keyword evidence="2" id="KW-1185">Reference proteome</keyword>
<dbReference type="OrthoDB" id="10384846at2759"/>
<comment type="caution">
    <text evidence="1">The sequence shown here is derived from an EMBL/GenBank/DDBJ whole genome shotgun (WGS) entry which is preliminary data.</text>
</comment>
<name>A0A6V7H313_9HYME</name>
<reference evidence="1" key="1">
    <citation type="submission" date="2020-07" db="EMBL/GenBank/DDBJ databases">
        <authorList>
            <person name="Nazaruddin N."/>
        </authorList>
    </citation>
    <scope>NUCLEOTIDE SEQUENCE</scope>
</reference>
<proteinExistence type="predicted"/>
<dbReference type="AlphaFoldDB" id="A0A6V7H313"/>
<protein>
    <submittedName>
        <fullName evidence="1">Uncharacterized protein</fullName>
    </submittedName>
</protein>
<evidence type="ECO:0000313" key="2">
    <source>
        <dbReference type="Proteomes" id="UP000752696"/>
    </source>
</evidence>
<dbReference type="Proteomes" id="UP000752696">
    <property type="component" value="Unassembled WGS sequence"/>
</dbReference>
<gene>
    <name evidence="1" type="ORF">MHI_LOCUS370376</name>
</gene>
<accession>A0A6V7H313</accession>
<sequence length="46" mass="5035">MSRNRQLLAKAIRCRPIGLASGTTTTTAVIVMEHYEHAVSHEIASL</sequence>
<feature type="non-terminal residue" evidence="1">
    <location>
        <position position="46"/>
    </location>
</feature>
<evidence type="ECO:0000313" key="1">
    <source>
        <dbReference type="EMBL" id="CAD1473309.1"/>
    </source>
</evidence>